<dbReference type="GO" id="GO:0010181">
    <property type="term" value="F:FMN binding"/>
    <property type="evidence" value="ECO:0007669"/>
    <property type="project" value="InterPro"/>
</dbReference>
<evidence type="ECO:0000313" key="3">
    <source>
        <dbReference type="EMBL" id="AYE33184.1"/>
    </source>
</evidence>
<evidence type="ECO:0000313" key="6">
    <source>
        <dbReference type="Proteomes" id="UP001055437"/>
    </source>
</evidence>
<dbReference type="RefSeq" id="WP_066675550.1">
    <property type="nucleotide sequence ID" value="NZ_CABMIZ010000010.1"/>
</dbReference>
<protein>
    <submittedName>
        <fullName evidence="3">Flavin reductase</fullName>
    </submittedName>
</protein>
<sequence length="168" mass="19437">MKETFTNNLEIAMDWLYKQGGFLTVGNMGNANTMTISWGSIGYMWRKPMFIALVREERYTNEFLKDGDTYTVSIPYGDTLKDALKICGSTSGRNTNKEKRANIKFISGKEINTPVIYGCNKYYECKIILKQPIDLDKLNEKDKEIFYKDGNTKHILYFGEIISEYENN</sequence>
<dbReference type="Gene3D" id="2.30.110.10">
    <property type="entry name" value="Electron Transport, Fmn-binding Protein, Chain A"/>
    <property type="match status" value="1"/>
</dbReference>
<accession>A0A9N7JIZ9</accession>
<organism evidence="3 5">
    <name type="scientific">Clostridium septicum</name>
    <dbReference type="NCBI Taxonomy" id="1504"/>
    <lineage>
        <taxon>Bacteria</taxon>
        <taxon>Bacillati</taxon>
        <taxon>Bacillota</taxon>
        <taxon>Clostridia</taxon>
        <taxon>Eubacteriales</taxon>
        <taxon>Clostridiaceae</taxon>
        <taxon>Clostridium</taxon>
    </lineage>
</organism>
<gene>
    <name evidence="3" type="ORF">CP523_01280</name>
    <name evidence="4" type="ORF">NH397_09585</name>
</gene>
<evidence type="ECO:0000313" key="4">
    <source>
        <dbReference type="EMBL" id="USR99757.1"/>
    </source>
</evidence>
<evidence type="ECO:0000259" key="2">
    <source>
        <dbReference type="Pfam" id="PF01613"/>
    </source>
</evidence>
<dbReference type="KEGG" id="csep:CP523_01280"/>
<reference evidence="3 5" key="1">
    <citation type="submission" date="2017-09" db="EMBL/GenBank/DDBJ databases">
        <authorList>
            <person name="Thomas P."/>
            <person name="Seyboldt C."/>
        </authorList>
    </citation>
    <scope>NUCLEOTIDE SEQUENCE [LARGE SCALE GENOMIC DNA]</scope>
    <source>
        <strain evidence="3 5">DSM 7534</strain>
    </source>
</reference>
<dbReference type="Pfam" id="PF01613">
    <property type="entry name" value="Flavin_Reduct"/>
    <property type="match status" value="1"/>
</dbReference>
<proteinExistence type="inferred from homology"/>
<dbReference type="InterPro" id="IPR002563">
    <property type="entry name" value="Flavin_Rdtase-like_dom"/>
</dbReference>
<dbReference type="SUPFAM" id="SSF50475">
    <property type="entry name" value="FMN-binding split barrel"/>
    <property type="match status" value="1"/>
</dbReference>
<dbReference type="InterPro" id="IPR052174">
    <property type="entry name" value="Flavoredoxin"/>
</dbReference>
<dbReference type="Proteomes" id="UP001055437">
    <property type="component" value="Chromosome"/>
</dbReference>
<comment type="similarity">
    <text evidence="1">Belongs to the flavoredoxin family.</text>
</comment>
<dbReference type="EMBL" id="CP099799">
    <property type="protein sequence ID" value="USR99757.1"/>
    <property type="molecule type" value="Genomic_DNA"/>
</dbReference>
<keyword evidence="6" id="KW-1185">Reference proteome</keyword>
<dbReference type="PANTHER" id="PTHR43567">
    <property type="entry name" value="FLAVOREDOXIN-RELATED-RELATED"/>
    <property type="match status" value="1"/>
</dbReference>
<evidence type="ECO:0000313" key="5">
    <source>
        <dbReference type="Proteomes" id="UP000280586"/>
    </source>
</evidence>
<name>A0A9N7JIZ9_CLOSE</name>
<dbReference type="EMBL" id="CP023671">
    <property type="protein sequence ID" value="AYE33184.1"/>
    <property type="molecule type" value="Genomic_DNA"/>
</dbReference>
<feature type="domain" description="Flavin reductase like" evidence="2">
    <location>
        <begin position="24"/>
        <end position="162"/>
    </location>
</feature>
<dbReference type="OrthoDB" id="9791490at2"/>
<reference evidence="4" key="2">
    <citation type="submission" date="2022-06" db="EMBL/GenBank/DDBJ databases">
        <authorList>
            <person name="Holder M.E."/>
            <person name="Ajami N.J."/>
            <person name="Petrosino J.F."/>
        </authorList>
    </citation>
    <scope>NUCLEOTIDE SEQUENCE</scope>
    <source>
        <strain evidence="4">RMA 8861</strain>
    </source>
</reference>
<dbReference type="AlphaFoldDB" id="A0A9N7JIZ9"/>
<dbReference type="InterPro" id="IPR012349">
    <property type="entry name" value="Split_barrel_FMN-bd"/>
</dbReference>
<dbReference type="Proteomes" id="UP000280586">
    <property type="component" value="Chromosome"/>
</dbReference>
<dbReference type="PANTHER" id="PTHR43567:SF5">
    <property type="entry name" value="HYPOTHETICAL CYTOSOLIC PROTEIN"/>
    <property type="match status" value="1"/>
</dbReference>
<dbReference type="GO" id="GO:0016646">
    <property type="term" value="F:oxidoreductase activity, acting on the CH-NH group of donors, NAD or NADP as acceptor"/>
    <property type="evidence" value="ECO:0007669"/>
    <property type="project" value="UniProtKB-ARBA"/>
</dbReference>
<evidence type="ECO:0000256" key="1">
    <source>
        <dbReference type="ARBA" id="ARBA00038054"/>
    </source>
</evidence>
<dbReference type="GeneID" id="303559308"/>